<accession>A0ABU1QV24</accession>
<protein>
    <submittedName>
        <fullName evidence="1">Uncharacterized protein</fullName>
    </submittedName>
</protein>
<name>A0ABU1QV24_9BACT</name>
<comment type="caution">
    <text evidence="1">The sequence shown here is derived from an EMBL/GenBank/DDBJ whole genome shotgun (WGS) entry which is preliminary data.</text>
</comment>
<dbReference type="Proteomes" id="UP001264980">
    <property type="component" value="Unassembled WGS sequence"/>
</dbReference>
<evidence type="ECO:0000313" key="1">
    <source>
        <dbReference type="EMBL" id="MDR6805018.1"/>
    </source>
</evidence>
<proteinExistence type="predicted"/>
<organism evidence="1 2">
    <name type="scientific">Dyadobacter fermentans</name>
    <dbReference type="NCBI Taxonomy" id="94254"/>
    <lineage>
        <taxon>Bacteria</taxon>
        <taxon>Pseudomonadati</taxon>
        <taxon>Bacteroidota</taxon>
        <taxon>Cytophagia</taxon>
        <taxon>Cytophagales</taxon>
        <taxon>Spirosomataceae</taxon>
        <taxon>Dyadobacter</taxon>
    </lineage>
</organism>
<sequence>MHSKVFAFRKKGMQPVWLGVSEHFQQRKAQLARLARYECMRRPRKIARILLQDKKREEVIVKFLHIE</sequence>
<reference evidence="1 2" key="1">
    <citation type="submission" date="2023-07" db="EMBL/GenBank/DDBJ databases">
        <title>Sorghum-associated microbial communities from plants grown in Nebraska, USA.</title>
        <authorList>
            <person name="Schachtman D."/>
        </authorList>
    </citation>
    <scope>NUCLEOTIDE SEQUENCE [LARGE SCALE GENOMIC DNA]</scope>
    <source>
        <strain evidence="1 2">BE57</strain>
    </source>
</reference>
<dbReference type="EMBL" id="JAVDTI010000002">
    <property type="protein sequence ID" value="MDR6805018.1"/>
    <property type="molecule type" value="Genomic_DNA"/>
</dbReference>
<dbReference type="RefSeq" id="WP_309982408.1">
    <property type="nucleotide sequence ID" value="NZ_JAVDTI010000002.1"/>
</dbReference>
<keyword evidence="2" id="KW-1185">Reference proteome</keyword>
<evidence type="ECO:0000313" key="2">
    <source>
        <dbReference type="Proteomes" id="UP001264980"/>
    </source>
</evidence>
<gene>
    <name evidence="1" type="ORF">J2W84_002064</name>
</gene>